<dbReference type="EMBL" id="JAWXYG010000013">
    <property type="protein sequence ID" value="KAK4256323.1"/>
    <property type="molecule type" value="Genomic_DNA"/>
</dbReference>
<evidence type="ECO:0000313" key="27">
    <source>
        <dbReference type="Proteomes" id="UP001293593"/>
    </source>
</evidence>
<dbReference type="Gene3D" id="1.10.510.10">
    <property type="entry name" value="Transferase(Phosphotransferase) domain 1"/>
    <property type="match status" value="1"/>
</dbReference>
<evidence type="ECO:0000256" key="2">
    <source>
        <dbReference type="ARBA" id="ARBA00004191"/>
    </source>
</evidence>
<keyword evidence="11" id="KW-0732">Signal</keyword>
<evidence type="ECO:0000256" key="7">
    <source>
        <dbReference type="ARBA" id="ARBA00022553"/>
    </source>
</evidence>
<proteinExistence type="inferred from homology"/>
<dbReference type="FunFam" id="3.80.10.10:FF:000233">
    <property type="entry name" value="Leucine-rich repeat receptor-like protein kinase TDR"/>
    <property type="match status" value="1"/>
</dbReference>
<dbReference type="FunFam" id="3.80.10.10:FF:000400">
    <property type="entry name" value="Nuclear pore complex protein NUP107"/>
    <property type="match status" value="1"/>
</dbReference>
<comment type="similarity">
    <text evidence="21">Belongs to the polygalacturonase-inhibiting protein family.</text>
</comment>
<keyword evidence="19" id="KW-0675">Receptor</keyword>
<evidence type="ECO:0000256" key="14">
    <source>
        <dbReference type="ARBA" id="ARBA00022777"/>
    </source>
</evidence>
<dbReference type="FunFam" id="1.10.510.10:FF:000445">
    <property type="entry name" value="MDIS1-interacting receptor like kinase 2"/>
    <property type="match status" value="1"/>
</dbReference>
<evidence type="ECO:0000256" key="5">
    <source>
        <dbReference type="ARBA" id="ARBA00022512"/>
    </source>
</evidence>
<comment type="catalytic activity">
    <reaction evidence="23">
        <text>L-seryl-[protein] + ATP = O-phospho-L-seryl-[protein] + ADP + H(+)</text>
        <dbReference type="Rhea" id="RHEA:17989"/>
        <dbReference type="Rhea" id="RHEA-COMP:9863"/>
        <dbReference type="Rhea" id="RHEA-COMP:11604"/>
        <dbReference type="ChEBI" id="CHEBI:15378"/>
        <dbReference type="ChEBI" id="CHEBI:29999"/>
        <dbReference type="ChEBI" id="CHEBI:30616"/>
        <dbReference type="ChEBI" id="CHEBI:83421"/>
        <dbReference type="ChEBI" id="CHEBI:456216"/>
        <dbReference type="EC" id="2.7.11.1"/>
    </reaction>
</comment>
<keyword evidence="5" id="KW-0134">Cell wall</keyword>
<evidence type="ECO:0000256" key="6">
    <source>
        <dbReference type="ARBA" id="ARBA00022527"/>
    </source>
</evidence>
<dbReference type="AlphaFoldDB" id="A0AAE1ISX4"/>
<evidence type="ECO:0000256" key="3">
    <source>
        <dbReference type="ARBA" id="ARBA00004479"/>
    </source>
</evidence>
<dbReference type="SUPFAM" id="SSF52047">
    <property type="entry name" value="RNI-like"/>
    <property type="match status" value="1"/>
</dbReference>
<dbReference type="PANTHER" id="PTHR48005">
    <property type="entry name" value="LEUCINE RICH REPEAT KINASE 2"/>
    <property type="match status" value="1"/>
</dbReference>
<keyword evidence="8" id="KW-0433">Leucine-rich repeat</keyword>
<evidence type="ECO:0000256" key="1">
    <source>
        <dbReference type="ARBA" id="ARBA00004170"/>
    </source>
</evidence>
<evidence type="ECO:0000256" key="16">
    <source>
        <dbReference type="ARBA" id="ARBA00022840"/>
    </source>
</evidence>
<keyword evidence="7" id="KW-0597">Phosphoprotein</keyword>
<keyword evidence="5" id="KW-0964">Secreted</keyword>
<dbReference type="PROSITE" id="PS00109">
    <property type="entry name" value="PROTEIN_KINASE_TYR"/>
    <property type="match status" value="1"/>
</dbReference>
<keyword evidence="16" id="KW-0067">ATP-binding</keyword>
<evidence type="ECO:0000256" key="15">
    <source>
        <dbReference type="ARBA" id="ARBA00022821"/>
    </source>
</evidence>
<keyword evidence="12" id="KW-0677">Repeat</keyword>
<evidence type="ECO:0000256" key="24">
    <source>
        <dbReference type="SAM" id="Phobius"/>
    </source>
</evidence>
<dbReference type="SUPFAM" id="SSF56112">
    <property type="entry name" value="Protein kinase-like (PK-like)"/>
    <property type="match status" value="1"/>
</dbReference>
<dbReference type="GO" id="GO:0004674">
    <property type="term" value="F:protein serine/threonine kinase activity"/>
    <property type="evidence" value="ECO:0007669"/>
    <property type="project" value="UniProtKB-KW"/>
</dbReference>
<dbReference type="InterPro" id="IPR013210">
    <property type="entry name" value="LRR_N_plant-typ"/>
</dbReference>
<dbReference type="EC" id="2.7.11.1" evidence="4"/>
<dbReference type="InterPro" id="IPR001611">
    <property type="entry name" value="Leu-rich_rpt"/>
</dbReference>
<dbReference type="PANTHER" id="PTHR48005:SF70">
    <property type="entry name" value="MDIS1-INTERACTING RECEPTOR LIKE KINASE 2-LIKE"/>
    <property type="match status" value="1"/>
</dbReference>
<dbReference type="InterPro" id="IPR032675">
    <property type="entry name" value="LRR_dom_sf"/>
</dbReference>
<evidence type="ECO:0000256" key="18">
    <source>
        <dbReference type="ARBA" id="ARBA00023136"/>
    </source>
</evidence>
<keyword evidence="15" id="KW-0611">Plant defense</keyword>
<evidence type="ECO:0000256" key="4">
    <source>
        <dbReference type="ARBA" id="ARBA00012513"/>
    </source>
</evidence>
<dbReference type="Proteomes" id="UP001293593">
    <property type="component" value="Unassembled WGS sequence"/>
</dbReference>
<evidence type="ECO:0000256" key="19">
    <source>
        <dbReference type="ARBA" id="ARBA00023170"/>
    </source>
</evidence>
<dbReference type="GO" id="GO:0005524">
    <property type="term" value="F:ATP binding"/>
    <property type="evidence" value="ECO:0007669"/>
    <property type="project" value="UniProtKB-KW"/>
</dbReference>
<sequence>MDKHRTDAYLAVQATCMLFLAFCAVTFGETETEALLRWKESLPDQPILESWVSPAQNSSAAQSPCSWLGITCDNSSGSVIAINLAYTGLQGTLQNLNFSAFPNLLRLDLKTNNLIGSIPENIGVLSKLQYLDLSTNYLNGTLPLSLANLTQVYEFDASRNNITGILDARLFPDGSDQPKTGLIGIRNLLFQDTLLGGRIPDEIGYMRNLTVLALDGNSFYGPIPPSLGNCTHLSVLRMSGNQLSGMVPPSFGRLTNLSQVFLHINNLQGPVPQELGNSSSLIVLHLAENNFTGDLPPQVCKGGKLVNFSASYNSFTGPIPISLRDCPSLYRVRMEYNQLRGYADQDFGVYPNLTYMDFSYNNVQGELSSNWGNCKNLQYLGMSGNSIGGTIPDKIFQLNQLVELHLSSNKISGEITQQIGNSSSLSPLSLSSNRLSGSIPVGIAKLSNLRTLDLSTNMLRGPIPYQIGDCSNLLSLNLSNNNFNGTIPYQIGNLAALQDLLDLSYNSLSGQIPDDLSKLKNLISLNISHNNLSGSIPDSLGEMLSLSSINLSNNNLEGHVPNTGIFNSSNPVDLRNNKELCGNIQGLQPCNVSYMEPRGGSNKEKVIAAIVASLGGTLLVSSLLVCIFVFGCKTRSMKQNSAPERKSPFSISYFNRRIVYEDIIEASNNFDDTYCIGEGTLGKVYRVVLPGGQVVAIKKLRCEENNLDIESIKSFRSEIEAMTGTRHRNIVKLYGFCSDPSLTFLIYEYMERGSLNDMLRDNEKATELVWPKRVEIVKGVAQALSYMHHDCNPPIIHRDISSKNVLLSKNLEAHISDFGTARFLKADSHIWTSFAGTYGYAAPELAYTKAVTEKCDVFSFGVLAFEILTGKHPGDLISHIQTYGVQNFNFKEILDPRLSPPTKQEKLKELALISNLAISCLQTNSQSRPTMRSITHMIEMETAQDS</sequence>
<dbReference type="Pfam" id="PF08263">
    <property type="entry name" value="LRRNT_2"/>
    <property type="match status" value="1"/>
</dbReference>
<evidence type="ECO:0000256" key="13">
    <source>
        <dbReference type="ARBA" id="ARBA00022741"/>
    </source>
</evidence>
<evidence type="ECO:0000256" key="11">
    <source>
        <dbReference type="ARBA" id="ARBA00022729"/>
    </source>
</evidence>
<dbReference type="InterPro" id="IPR000719">
    <property type="entry name" value="Prot_kinase_dom"/>
</dbReference>
<dbReference type="SMART" id="SM00220">
    <property type="entry name" value="S_TKc"/>
    <property type="match status" value="1"/>
</dbReference>
<dbReference type="Pfam" id="PF00069">
    <property type="entry name" value="Pkinase"/>
    <property type="match status" value="1"/>
</dbReference>
<gene>
    <name evidence="26" type="ORF">QN277_009204</name>
</gene>
<comment type="caution">
    <text evidence="26">The sequence shown here is derived from an EMBL/GenBank/DDBJ whole genome shotgun (WGS) entry which is preliminary data.</text>
</comment>
<evidence type="ECO:0000259" key="25">
    <source>
        <dbReference type="PROSITE" id="PS50011"/>
    </source>
</evidence>
<evidence type="ECO:0000256" key="17">
    <source>
        <dbReference type="ARBA" id="ARBA00022989"/>
    </source>
</evidence>
<protein>
    <recommendedName>
        <fullName evidence="4">non-specific serine/threonine protein kinase</fullName>
        <ecNumber evidence="4">2.7.11.1</ecNumber>
    </recommendedName>
</protein>
<evidence type="ECO:0000256" key="10">
    <source>
        <dbReference type="ARBA" id="ARBA00022692"/>
    </source>
</evidence>
<dbReference type="Gene3D" id="3.80.10.10">
    <property type="entry name" value="Ribonuclease Inhibitor"/>
    <property type="match status" value="5"/>
</dbReference>
<dbReference type="GO" id="GO:0016020">
    <property type="term" value="C:membrane"/>
    <property type="evidence" value="ECO:0007669"/>
    <property type="project" value="UniProtKB-SubCell"/>
</dbReference>
<comment type="subcellular location">
    <subcellularLocation>
        <location evidence="1">Membrane</location>
        <topology evidence="1">Peripheral membrane protein</topology>
    </subcellularLocation>
    <subcellularLocation>
        <location evidence="3">Membrane</location>
        <topology evidence="3">Single-pass type I membrane protein</topology>
    </subcellularLocation>
    <subcellularLocation>
        <location evidence="2">Secreted</location>
        <location evidence="2">Cell wall</location>
    </subcellularLocation>
</comment>
<dbReference type="InterPro" id="IPR003591">
    <property type="entry name" value="Leu-rich_rpt_typical-subtyp"/>
</dbReference>
<comment type="catalytic activity">
    <reaction evidence="22">
        <text>L-threonyl-[protein] + ATP = O-phospho-L-threonyl-[protein] + ADP + H(+)</text>
        <dbReference type="Rhea" id="RHEA:46608"/>
        <dbReference type="Rhea" id="RHEA-COMP:11060"/>
        <dbReference type="Rhea" id="RHEA-COMP:11605"/>
        <dbReference type="ChEBI" id="CHEBI:15378"/>
        <dbReference type="ChEBI" id="CHEBI:30013"/>
        <dbReference type="ChEBI" id="CHEBI:30616"/>
        <dbReference type="ChEBI" id="CHEBI:61977"/>
        <dbReference type="ChEBI" id="CHEBI:456216"/>
        <dbReference type="EC" id="2.7.11.1"/>
    </reaction>
</comment>
<evidence type="ECO:0000313" key="26">
    <source>
        <dbReference type="EMBL" id="KAK4256323.1"/>
    </source>
</evidence>
<keyword evidence="17 24" id="KW-1133">Transmembrane helix</keyword>
<dbReference type="PRINTS" id="PR00019">
    <property type="entry name" value="LEURICHRPT"/>
</dbReference>
<name>A0AAE1ISX4_9FABA</name>
<dbReference type="Gene3D" id="3.30.200.20">
    <property type="entry name" value="Phosphorylase Kinase, domain 1"/>
    <property type="match status" value="1"/>
</dbReference>
<dbReference type="SUPFAM" id="SSF52058">
    <property type="entry name" value="L domain-like"/>
    <property type="match status" value="1"/>
</dbReference>
<evidence type="ECO:0000256" key="21">
    <source>
        <dbReference type="ARBA" id="ARBA00038043"/>
    </source>
</evidence>
<keyword evidence="9" id="KW-0808">Transferase</keyword>
<keyword evidence="13" id="KW-0547">Nucleotide-binding</keyword>
<dbReference type="SMART" id="SM00369">
    <property type="entry name" value="LRR_TYP"/>
    <property type="match status" value="5"/>
</dbReference>
<reference evidence="26" key="1">
    <citation type="submission" date="2023-10" db="EMBL/GenBank/DDBJ databases">
        <title>Chromosome-level genome of the transformable northern wattle, Acacia crassicarpa.</title>
        <authorList>
            <person name="Massaro I."/>
            <person name="Sinha N.R."/>
            <person name="Poethig S."/>
            <person name="Leichty A.R."/>
        </authorList>
    </citation>
    <scope>NUCLEOTIDE SEQUENCE</scope>
    <source>
        <strain evidence="26">Acra3RX</strain>
        <tissue evidence="26">Leaf</tissue>
    </source>
</reference>
<evidence type="ECO:0000256" key="23">
    <source>
        <dbReference type="ARBA" id="ARBA00048679"/>
    </source>
</evidence>
<dbReference type="InterPro" id="IPR055414">
    <property type="entry name" value="LRR_R13L4/SHOC2-like"/>
</dbReference>
<dbReference type="Pfam" id="PF00560">
    <property type="entry name" value="LRR_1"/>
    <property type="match status" value="4"/>
</dbReference>
<organism evidence="26 27">
    <name type="scientific">Acacia crassicarpa</name>
    <name type="common">northern wattle</name>
    <dbReference type="NCBI Taxonomy" id="499986"/>
    <lineage>
        <taxon>Eukaryota</taxon>
        <taxon>Viridiplantae</taxon>
        <taxon>Streptophyta</taxon>
        <taxon>Embryophyta</taxon>
        <taxon>Tracheophyta</taxon>
        <taxon>Spermatophyta</taxon>
        <taxon>Magnoliopsida</taxon>
        <taxon>eudicotyledons</taxon>
        <taxon>Gunneridae</taxon>
        <taxon>Pentapetalae</taxon>
        <taxon>rosids</taxon>
        <taxon>fabids</taxon>
        <taxon>Fabales</taxon>
        <taxon>Fabaceae</taxon>
        <taxon>Caesalpinioideae</taxon>
        <taxon>mimosoid clade</taxon>
        <taxon>Acacieae</taxon>
        <taxon>Acacia</taxon>
    </lineage>
</organism>
<dbReference type="FunFam" id="3.30.200.20:FF:000309">
    <property type="entry name" value="Leucine-rich repeat receptor protein kinase MSP1"/>
    <property type="match status" value="1"/>
</dbReference>
<keyword evidence="27" id="KW-1185">Reference proteome</keyword>
<evidence type="ECO:0000256" key="22">
    <source>
        <dbReference type="ARBA" id="ARBA00047899"/>
    </source>
</evidence>
<evidence type="ECO:0000256" key="12">
    <source>
        <dbReference type="ARBA" id="ARBA00022737"/>
    </source>
</evidence>
<feature type="domain" description="Protein kinase" evidence="25">
    <location>
        <begin position="670"/>
        <end position="940"/>
    </location>
</feature>
<accession>A0AAE1ISX4</accession>
<keyword evidence="6" id="KW-0723">Serine/threonine-protein kinase</keyword>
<dbReference type="InterPro" id="IPR051420">
    <property type="entry name" value="Ser_Thr_Kinases_DiverseReg"/>
</dbReference>
<dbReference type="InterPro" id="IPR011009">
    <property type="entry name" value="Kinase-like_dom_sf"/>
</dbReference>
<dbReference type="InterPro" id="IPR008266">
    <property type="entry name" value="Tyr_kinase_AS"/>
</dbReference>
<evidence type="ECO:0000256" key="8">
    <source>
        <dbReference type="ARBA" id="ARBA00022614"/>
    </source>
</evidence>
<keyword evidence="18 24" id="KW-0472">Membrane</keyword>
<evidence type="ECO:0000256" key="9">
    <source>
        <dbReference type="ARBA" id="ARBA00022679"/>
    </source>
</evidence>
<keyword evidence="14" id="KW-0418">Kinase</keyword>
<keyword evidence="20" id="KW-0325">Glycoprotein</keyword>
<feature type="transmembrane region" description="Helical" evidence="24">
    <location>
        <begin position="606"/>
        <end position="630"/>
    </location>
</feature>
<dbReference type="GO" id="GO:0006952">
    <property type="term" value="P:defense response"/>
    <property type="evidence" value="ECO:0007669"/>
    <property type="project" value="UniProtKB-KW"/>
</dbReference>
<dbReference type="Pfam" id="PF23598">
    <property type="entry name" value="LRR_14"/>
    <property type="match status" value="1"/>
</dbReference>
<keyword evidence="10 24" id="KW-0812">Transmembrane</keyword>
<dbReference type="FunFam" id="3.80.10.10:FF:000383">
    <property type="entry name" value="Leucine-rich repeat receptor protein kinase EMS1"/>
    <property type="match status" value="1"/>
</dbReference>
<dbReference type="PROSITE" id="PS50011">
    <property type="entry name" value="PROTEIN_KINASE_DOM"/>
    <property type="match status" value="1"/>
</dbReference>
<dbReference type="GO" id="GO:0009791">
    <property type="term" value="P:post-embryonic development"/>
    <property type="evidence" value="ECO:0007669"/>
    <property type="project" value="UniProtKB-ARBA"/>
</dbReference>
<evidence type="ECO:0000256" key="20">
    <source>
        <dbReference type="ARBA" id="ARBA00023180"/>
    </source>
</evidence>